<dbReference type="AlphaFoldDB" id="A0A3N2E0Z8"/>
<evidence type="ECO:0000313" key="7">
    <source>
        <dbReference type="Proteomes" id="UP000275394"/>
    </source>
</evidence>
<keyword evidence="3" id="KW-0862">Zinc</keyword>
<dbReference type="Gene3D" id="3.90.1590.10">
    <property type="entry name" value="glutathione-dependent formaldehyde- activating enzyme (gfa)"/>
    <property type="match status" value="1"/>
</dbReference>
<evidence type="ECO:0000259" key="5">
    <source>
        <dbReference type="PROSITE" id="PS51891"/>
    </source>
</evidence>
<accession>A0A3N2E0Z8</accession>
<dbReference type="InterPro" id="IPR011057">
    <property type="entry name" value="Mss4-like_sf"/>
</dbReference>
<dbReference type="PROSITE" id="PS51891">
    <property type="entry name" value="CENP_V_GFA"/>
    <property type="match status" value="1"/>
</dbReference>
<dbReference type="PANTHER" id="PTHR33337">
    <property type="entry name" value="GFA DOMAIN-CONTAINING PROTEIN"/>
    <property type="match status" value="1"/>
</dbReference>
<evidence type="ECO:0000256" key="2">
    <source>
        <dbReference type="ARBA" id="ARBA00022723"/>
    </source>
</evidence>
<dbReference type="GO" id="GO:0046872">
    <property type="term" value="F:metal ion binding"/>
    <property type="evidence" value="ECO:0007669"/>
    <property type="project" value="UniProtKB-KW"/>
</dbReference>
<dbReference type="SUPFAM" id="SSF51316">
    <property type="entry name" value="Mss4-like"/>
    <property type="match status" value="1"/>
</dbReference>
<keyword evidence="4" id="KW-0456">Lyase</keyword>
<dbReference type="EMBL" id="RKHR01000003">
    <property type="protein sequence ID" value="ROS05582.1"/>
    <property type="molecule type" value="Genomic_DNA"/>
</dbReference>
<evidence type="ECO:0000256" key="3">
    <source>
        <dbReference type="ARBA" id="ARBA00022833"/>
    </source>
</evidence>
<organism evidence="6 7">
    <name type="scientific">Sinobacterium caligoides</name>
    <dbReference type="NCBI Taxonomy" id="933926"/>
    <lineage>
        <taxon>Bacteria</taxon>
        <taxon>Pseudomonadati</taxon>
        <taxon>Pseudomonadota</taxon>
        <taxon>Gammaproteobacteria</taxon>
        <taxon>Cellvibrionales</taxon>
        <taxon>Spongiibacteraceae</taxon>
        <taxon>Sinobacterium</taxon>
    </lineage>
</organism>
<evidence type="ECO:0000256" key="4">
    <source>
        <dbReference type="ARBA" id="ARBA00023239"/>
    </source>
</evidence>
<dbReference type="GO" id="GO:0016846">
    <property type="term" value="F:carbon-sulfur lyase activity"/>
    <property type="evidence" value="ECO:0007669"/>
    <property type="project" value="InterPro"/>
</dbReference>
<sequence length="138" mass="15475">MYRMKIESVMINGSCQCGSVKYEISGTVGGIVHCRCKTCRKAHGSAFSSVASVQDCDFILFGKDNLTSYESSTGKYRYFCLNCGSQIYAKRADTSHIVLRLGSLDSDIESAEKEHIWTSQKANWYCINSQLPEREESE</sequence>
<keyword evidence="7" id="KW-1185">Reference proteome</keyword>
<reference evidence="6 7" key="1">
    <citation type="submission" date="2018-11" db="EMBL/GenBank/DDBJ databases">
        <title>Genomic Encyclopedia of Type Strains, Phase IV (KMG-IV): sequencing the most valuable type-strain genomes for metagenomic binning, comparative biology and taxonomic classification.</title>
        <authorList>
            <person name="Goeker M."/>
        </authorList>
    </citation>
    <scope>NUCLEOTIDE SEQUENCE [LARGE SCALE GENOMIC DNA]</scope>
    <source>
        <strain evidence="6 7">DSM 100316</strain>
    </source>
</reference>
<dbReference type="Pfam" id="PF04828">
    <property type="entry name" value="GFA"/>
    <property type="match status" value="1"/>
</dbReference>
<evidence type="ECO:0000256" key="1">
    <source>
        <dbReference type="ARBA" id="ARBA00005495"/>
    </source>
</evidence>
<proteinExistence type="inferred from homology"/>
<protein>
    <recommendedName>
        <fullName evidence="5">CENP-V/GFA domain-containing protein</fullName>
    </recommendedName>
</protein>
<evidence type="ECO:0000313" key="6">
    <source>
        <dbReference type="EMBL" id="ROS05582.1"/>
    </source>
</evidence>
<comment type="similarity">
    <text evidence="1">Belongs to the Gfa family.</text>
</comment>
<comment type="caution">
    <text evidence="6">The sequence shown here is derived from an EMBL/GenBank/DDBJ whole genome shotgun (WGS) entry which is preliminary data.</text>
</comment>
<feature type="domain" description="CENP-V/GFA" evidence="5">
    <location>
        <begin position="11"/>
        <end position="118"/>
    </location>
</feature>
<gene>
    <name evidence="6" type="ORF">EDC56_1121</name>
</gene>
<keyword evidence="2" id="KW-0479">Metal-binding</keyword>
<dbReference type="InterPro" id="IPR006913">
    <property type="entry name" value="CENP-V/GFA"/>
</dbReference>
<name>A0A3N2E0Z8_9GAMM</name>
<dbReference type="Proteomes" id="UP000275394">
    <property type="component" value="Unassembled WGS sequence"/>
</dbReference>
<dbReference type="PANTHER" id="PTHR33337:SF40">
    <property type="entry name" value="CENP-V_GFA DOMAIN-CONTAINING PROTEIN-RELATED"/>
    <property type="match status" value="1"/>
</dbReference>